<dbReference type="CDD" id="cd17324">
    <property type="entry name" value="MFS_NepI_like"/>
    <property type="match status" value="1"/>
</dbReference>
<feature type="transmembrane region" description="Helical" evidence="6">
    <location>
        <begin position="320"/>
        <end position="343"/>
    </location>
</feature>
<evidence type="ECO:0000256" key="1">
    <source>
        <dbReference type="ARBA" id="ARBA00004651"/>
    </source>
</evidence>
<evidence type="ECO:0000259" key="7">
    <source>
        <dbReference type="PROSITE" id="PS50850"/>
    </source>
</evidence>
<feature type="transmembrane region" description="Helical" evidence="6">
    <location>
        <begin position="161"/>
        <end position="180"/>
    </location>
</feature>
<comment type="caution">
    <text evidence="8">The sequence shown here is derived from an EMBL/GenBank/DDBJ whole genome shotgun (WGS) entry which is preliminary data.</text>
</comment>
<keyword evidence="3 6" id="KW-0812">Transmembrane</keyword>
<feature type="transmembrane region" description="Helical" evidence="6">
    <location>
        <begin position="265"/>
        <end position="288"/>
    </location>
</feature>
<sequence>MEAGLPSEVEEAPFAETSTNTFASGRITLKHWLAVMSIAVVSFMMVTTEYLPVGLIPSMAADLGVTHGVAGLTVTVPALVAAFGALLVSVLASRFDRRIVLTGLTVMLVAANAIAVLAPSFAVLVAGRVLVGVALGGFWTIGIAVGPRLMPEPTGTRGTTVIFSGISLGTIAGVPAGTLIGDLLGWRAAFGAAGAVTVVALVALAVFVPPLPANHRTRWRDLPALLSVSQARLGLLLAALTFGGVFFAYPYIAPFLAIVSGMGPAGINVMLLVFGGAGFFGNIIGGWMAGRSNRLAMAVTSITLATPVFLLAAYGESKALTSLLVCIWGLAYGALSITCQSWVARAAPGEIERGAALFVATIEIAVAFGAWIGGEVVDTLGVATTMIVSGAVVMLATPLSLVFGRLPRR</sequence>
<dbReference type="PROSITE" id="PS50850">
    <property type="entry name" value="MFS"/>
    <property type="match status" value="1"/>
</dbReference>
<feature type="transmembrane region" description="Helical" evidence="6">
    <location>
        <begin position="71"/>
        <end position="92"/>
    </location>
</feature>
<keyword evidence="4 6" id="KW-1133">Transmembrane helix</keyword>
<feature type="transmembrane region" description="Helical" evidence="6">
    <location>
        <begin position="233"/>
        <end position="253"/>
    </location>
</feature>
<evidence type="ECO:0000256" key="3">
    <source>
        <dbReference type="ARBA" id="ARBA00022692"/>
    </source>
</evidence>
<keyword evidence="9" id="KW-1185">Reference proteome</keyword>
<keyword evidence="2" id="KW-1003">Cell membrane</keyword>
<dbReference type="InterPro" id="IPR050189">
    <property type="entry name" value="MFS_Efflux_Transporters"/>
</dbReference>
<dbReference type="InterPro" id="IPR036259">
    <property type="entry name" value="MFS_trans_sf"/>
</dbReference>
<dbReference type="EMBL" id="BSOP01000039">
    <property type="protein sequence ID" value="GLR53549.1"/>
    <property type="molecule type" value="Genomic_DNA"/>
</dbReference>
<organism evidence="8 9">
    <name type="scientific">Shinella yambaruensis</name>
    <dbReference type="NCBI Taxonomy" id="415996"/>
    <lineage>
        <taxon>Bacteria</taxon>
        <taxon>Pseudomonadati</taxon>
        <taxon>Pseudomonadota</taxon>
        <taxon>Alphaproteobacteria</taxon>
        <taxon>Hyphomicrobiales</taxon>
        <taxon>Rhizobiaceae</taxon>
        <taxon>Shinella</taxon>
    </lineage>
</organism>
<dbReference type="Gene3D" id="1.20.1250.20">
    <property type="entry name" value="MFS general substrate transporter like domains"/>
    <property type="match status" value="1"/>
</dbReference>
<dbReference type="SUPFAM" id="SSF103473">
    <property type="entry name" value="MFS general substrate transporter"/>
    <property type="match status" value="1"/>
</dbReference>
<dbReference type="Pfam" id="PF07690">
    <property type="entry name" value="MFS_1"/>
    <property type="match status" value="1"/>
</dbReference>
<feature type="transmembrane region" description="Helical" evidence="6">
    <location>
        <begin position="295"/>
        <end position="314"/>
    </location>
</feature>
<evidence type="ECO:0000256" key="2">
    <source>
        <dbReference type="ARBA" id="ARBA00022475"/>
    </source>
</evidence>
<evidence type="ECO:0000256" key="5">
    <source>
        <dbReference type="ARBA" id="ARBA00023136"/>
    </source>
</evidence>
<comment type="subcellular location">
    <subcellularLocation>
        <location evidence="1">Cell membrane</location>
        <topology evidence="1">Multi-pass membrane protein</topology>
    </subcellularLocation>
</comment>
<gene>
    <name evidence="8" type="ORF">GCM10007923_47640</name>
</gene>
<reference evidence="9" key="1">
    <citation type="journal article" date="2019" name="Int. J. Syst. Evol. Microbiol.">
        <title>The Global Catalogue of Microorganisms (GCM) 10K type strain sequencing project: providing services to taxonomists for standard genome sequencing and annotation.</title>
        <authorList>
            <consortium name="The Broad Institute Genomics Platform"/>
            <consortium name="The Broad Institute Genome Sequencing Center for Infectious Disease"/>
            <person name="Wu L."/>
            <person name="Ma J."/>
        </authorList>
    </citation>
    <scope>NUCLEOTIDE SEQUENCE [LARGE SCALE GENOMIC DNA]</scope>
    <source>
        <strain evidence="9">NBRC 102122</strain>
    </source>
</reference>
<accession>A0ABQ5ZL35</accession>
<dbReference type="Proteomes" id="UP001156702">
    <property type="component" value="Unassembled WGS sequence"/>
</dbReference>
<evidence type="ECO:0000256" key="4">
    <source>
        <dbReference type="ARBA" id="ARBA00022989"/>
    </source>
</evidence>
<feature type="transmembrane region" description="Helical" evidence="6">
    <location>
        <begin position="32"/>
        <end position="51"/>
    </location>
</feature>
<evidence type="ECO:0000313" key="9">
    <source>
        <dbReference type="Proteomes" id="UP001156702"/>
    </source>
</evidence>
<protein>
    <submittedName>
        <fullName evidence="8">MFS transporter</fullName>
    </submittedName>
</protein>
<feature type="transmembrane region" description="Helical" evidence="6">
    <location>
        <begin position="99"/>
        <end position="123"/>
    </location>
</feature>
<dbReference type="InterPro" id="IPR020846">
    <property type="entry name" value="MFS_dom"/>
</dbReference>
<dbReference type="PANTHER" id="PTHR43124">
    <property type="entry name" value="PURINE EFFLUX PUMP PBUE"/>
    <property type="match status" value="1"/>
</dbReference>
<proteinExistence type="predicted"/>
<evidence type="ECO:0000313" key="8">
    <source>
        <dbReference type="EMBL" id="GLR53549.1"/>
    </source>
</evidence>
<name>A0ABQ5ZL35_9HYPH</name>
<feature type="transmembrane region" description="Helical" evidence="6">
    <location>
        <begin position="129"/>
        <end position="149"/>
    </location>
</feature>
<dbReference type="PANTHER" id="PTHR43124:SF3">
    <property type="entry name" value="CHLORAMPHENICOL EFFLUX PUMP RV0191"/>
    <property type="match status" value="1"/>
</dbReference>
<dbReference type="InterPro" id="IPR011701">
    <property type="entry name" value="MFS"/>
</dbReference>
<feature type="transmembrane region" description="Helical" evidence="6">
    <location>
        <begin position="380"/>
        <end position="403"/>
    </location>
</feature>
<keyword evidence="5 6" id="KW-0472">Membrane</keyword>
<evidence type="ECO:0000256" key="6">
    <source>
        <dbReference type="SAM" id="Phobius"/>
    </source>
</evidence>
<feature type="transmembrane region" description="Helical" evidence="6">
    <location>
        <begin position="355"/>
        <end position="374"/>
    </location>
</feature>
<feature type="domain" description="Major facilitator superfamily (MFS) profile" evidence="7">
    <location>
        <begin position="34"/>
        <end position="408"/>
    </location>
</feature>
<feature type="transmembrane region" description="Helical" evidence="6">
    <location>
        <begin position="186"/>
        <end position="212"/>
    </location>
</feature>